<name>A0A0R2F140_9LACO</name>
<gene>
    <name evidence="3" type="ORF">FC75_GL000945</name>
</gene>
<feature type="compositionally biased region" description="Basic and acidic residues" evidence="2">
    <location>
        <begin position="11"/>
        <end position="24"/>
    </location>
</feature>
<keyword evidence="4" id="KW-1185">Reference proteome</keyword>
<dbReference type="Proteomes" id="UP000050865">
    <property type="component" value="Unassembled WGS sequence"/>
</dbReference>
<dbReference type="InterPro" id="IPR019734">
    <property type="entry name" value="TPR_rpt"/>
</dbReference>
<dbReference type="AlphaFoldDB" id="A0A0R2F140"/>
<dbReference type="PROSITE" id="PS50005">
    <property type="entry name" value="TPR"/>
    <property type="match status" value="1"/>
</dbReference>
<dbReference type="Gene3D" id="1.25.40.10">
    <property type="entry name" value="Tetratricopeptide repeat domain"/>
    <property type="match status" value="1"/>
</dbReference>
<dbReference type="SUPFAM" id="SSF48452">
    <property type="entry name" value="TPR-like"/>
    <property type="match status" value="1"/>
</dbReference>
<dbReference type="STRING" id="1423730.FC75_GL000945"/>
<dbReference type="InterPro" id="IPR011990">
    <property type="entry name" value="TPR-like_helical_dom_sf"/>
</dbReference>
<evidence type="ECO:0000313" key="4">
    <source>
        <dbReference type="Proteomes" id="UP000050865"/>
    </source>
</evidence>
<comment type="caution">
    <text evidence="3">The sequence shown here is derived from an EMBL/GenBank/DDBJ whole genome shotgun (WGS) entry which is preliminary data.</text>
</comment>
<dbReference type="PATRIC" id="fig|1423730.4.peg.997"/>
<dbReference type="RefSeq" id="WP_054664767.1">
    <property type="nucleotide sequence ID" value="NZ_AYZJ01000102.1"/>
</dbReference>
<accession>A0A0R2F140</accession>
<dbReference type="OrthoDB" id="2296990at2"/>
<evidence type="ECO:0000313" key="3">
    <source>
        <dbReference type="EMBL" id="KRN18125.1"/>
    </source>
</evidence>
<proteinExistence type="predicted"/>
<sequence>MFGFGKKKKKDSPDSKAKNSETEAKQLSPEEIANIQAKADQLVKQIDASDQADQPKLYDELGGLYVQLKQPDQAIEAYESSLKIKEQFGDAYNALLNLYEEKRKAAAVAKDDSAIEKWVGKTNDLLALSKRVMRSNY</sequence>
<feature type="repeat" description="TPR" evidence="1">
    <location>
        <begin position="55"/>
        <end position="88"/>
    </location>
</feature>
<organism evidence="3 4">
    <name type="scientific">Lacticaseibacillus camelliae DSM 22697 = JCM 13995</name>
    <dbReference type="NCBI Taxonomy" id="1423730"/>
    <lineage>
        <taxon>Bacteria</taxon>
        <taxon>Bacillati</taxon>
        <taxon>Bacillota</taxon>
        <taxon>Bacilli</taxon>
        <taxon>Lactobacillales</taxon>
        <taxon>Lactobacillaceae</taxon>
        <taxon>Lacticaseibacillus</taxon>
    </lineage>
</organism>
<reference evidence="3 4" key="1">
    <citation type="journal article" date="2015" name="Genome Announc.">
        <title>Expanding the biotechnology potential of lactobacilli through comparative genomics of 213 strains and associated genera.</title>
        <authorList>
            <person name="Sun Z."/>
            <person name="Harris H.M."/>
            <person name="McCann A."/>
            <person name="Guo C."/>
            <person name="Argimon S."/>
            <person name="Zhang W."/>
            <person name="Yang X."/>
            <person name="Jeffery I.B."/>
            <person name="Cooney J.C."/>
            <person name="Kagawa T.F."/>
            <person name="Liu W."/>
            <person name="Song Y."/>
            <person name="Salvetti E."/>
            <person name="Wrobel A."/>
            <person name="Rasinkangas P."/>
            <person name="Parkhill J."/>
            <person name="Rea M.C."/>
            <person name="O'Sullivan O."/>
            <person name="Ritari J."/>
            <person name="Douillard F.P."/>
            <person name="Paul Ross R."/>
            <person name="Yang R."/>
            <person name="Briner A.E."/>
            <person name="Felis G.E."/>
            <person name="de Vos W.M."/>
            <person name="Barrangou R."/>
            <person name="Klaenhammer T.R."/>
            <person name="Caufield P.W."/>
            <person name="Cui Y."/>
            <person name="Zhang H."/>
            <person name="O'Toole P.W."/>
        </authorList>
    </citation>
    <scope>NUCLEOTIDE SEQUENCE [LARGE SCALE GENOMIC DNA]</scope>
    <source>
        <strain evidence="3 4">DSM 22697</strain>
    </source>
</reference>
<evidence type="ECO:0000256" key="2">
    <source>
        <dbReference type="SAM" id="MobiDB-lite"/>
    </source>
</evidence>
<dbReference type="EMBL" id="AYZJ01000102">
    <property type="protein sequence ID" value="KRN18125.1"/>
    <property type="molecule type" value="Genomic_DNA"/>
</dbReference>
<keyword evidence="1" id="KW-0802">TPR repeat</keyword>
<dbReference type="Pfam" id="PF13181">
    <property type="entry name" value="TPR_8"/>
    <property type="match status" value="1"/>
</dbReference>
<feature type="compositionally biased region" description="Basic residues" evidence="2">
    <location>
        <begin position="1"/>
        <end position="10"/>
    </location>
</feature>
<dbReference type="SMART" id="SM00028">
    <property type="entry name" value="TPR"/>
    <property type="match status" value="1"/>
</dbReference>
<feature type="region of interest" description="Disordered" evidence="2">
    <location>
        <begin position="1"/>
        <end position="31"/>
    </location>
</feature>
<protein>
    <submittedName>
        <fullName evidence="3">Uncharacterized protein</fullName>
    </submittedName>
</protein>
<evidence type="ECO:0000256" key="1">
    <source>
        <dbReference type="PROSITE-ProRule" id="PRU00339"/>
    </source>
</evidence>